<dbReference type="AlphaFoldDB" id="M0I1W0"/>
<keyword evidence="6" id="KW-1185">Reference proteome</keyword>
<dbReference type="InterPro" id="IPR013150">
    <property type="entry name" value="TFIIB_cyclin"/>
</dbReference>
<evidence type="ECO:0000313" key="5">
    <source>
        <dbReference type="EMBL" id="ELZ89988.1"/>
    </source>
</evidence>
<name>M0I1W0_9EURY</name>
<dbReference type="Gene3D" id="1.10.472.170">
    <property type="match status" value="1"/>
</dbReference>
<keyword evidence="5" id="KW-0396">Initiation factor</keyword>
<dbReference type="InterPro" id="IPR000812">
    <property type="entry name" value="TFIIB"/>
</dbReference>
<dbReference type="GO" id="GO:0070897">
    <property type="term" value="P:transcription preinitiation complex assembly"/>
    <property type="evidence" value="ECO:0007669"/>
    <property type="project" value="InterPro"/>
</dbReference>
<dbReference type="PATRIC" id="fig|662480.6.peg.2989"/>
<dbReference type="PANTHER" id="PTHR11618">
    <property type="entry name" value="TRANSCRIPTION INITIATION FACTOR IIB-RELATED"/>
    <property type="match status" value="1"/>
</dbReference>
<evidence type="ECO:0000313" key="6">
    <source>
        <dbReference type="Proteomes" id="UP000011508"/>
    </source>
</evidence>
<dbReference type="PRINTS" id="PR00685">
    <property type="entry name" value="TIFACTORIIB"/>
</dbReference>
<organism evidence="5 6">
    <name type="scientific">Haloferax sulfurifontis ATCC BAA-897</name>
    <dbReference type="NCBI Taxonomy" id="662480"/>
    <lineage>
        <taxon>Archaea</taxon>
        <taxon>Methanobacteriati</taxon>
        <taxon>Methanobacteriota</taxon>
        <taxon>Stenosarchaea group</taxon>
        <taxon>Halobacteria</taxon>
        <taxon>Halobacteriales</taxon>
        <taxon>Haloferacaceae</taxon>
        <taxon>Haloferax</taxon>
    </lineage>
</organism>
<gene>
    <name evidence="5" type="ORF">C441_14981</name>
</gene>
<keyword evidence="1" id="KW-0677">Repeat</keyword>
<reference evidence="5 6" key="1">
    <citation type="journal article" date="2014" name="PLoS Genet.">
        <title>Phylogenetically driven sequencing of extremely halophilic archaea reveals strategies for static and dynamic osmo-response.</title>
        <authorList>
            <person name="Becker E.A."/>
            <person name="Seitzer P.M."/>
            <person name="Tritt A."/>
            <person name="Larsen D."/>
            <person name="Krusor M."/>
            <person name="Yao A.I."/>
            <person name="Wu D."/>
            <person name="Madern D."/>
            <person name="Eisen J.A."/>
            <person name="Darling A.E."/>
            <person name="Facciotti M.T."/>
        </authorList>
    </citation>
    <scope>NUCLEOTIDE SEQUENCE [LARGE SCALE GENOMIC DNA]</scope>
    <source>
        <strain evidence="5 6">ATCC BAA-897</strain>
    </source>
</reference>
<comment type="caution">
    <text evidence="5">The sequence shown here is derived from an EMBL/GenBank/DDBJ whole genome shotgun (WGS) entry which is preliminary data.</text>
</comment>
<evidence type="ECO:0000256" key="1">
    <source>
        <dbReference type="ARBA" id="ARBA00022737"/>
    </source>
</evidence>
<dbReference type="GO" id="GO:0097550">
    <property type="term" value="C:transcription preinitiation complex"/>
    <property type="evidence" value="ECO:0007669"/>
    <property type="project" value="TreeGrafter"/>
</dbReference>
<evidence type="ECO:0000256" key="2">
    <source>
        <dbReference type="ARBA" id="ARBA00023015"/>
    </source>
</evidence>
<evidence type="ECO:0000256" key="3">
    <source>
        <dbReference type="ARBA" id="ARBA00023163"/>
    </source>
</evidence>
<keyword evidence="2" id="KW-0805">Transcription regulation</keyword>
<dbReference type="Gene3D" id="1.10.472.10">
    <property type="entry name" value="Cyclin-like"/>
    <property type="match status" value="1"/>
</dbReference>
<protein>
    <submittedName>
        <fullName evidence="5">Transcription initiation factor TFB</fullName>
    </submittedName>
</protein>
<feature type="domain" description="Cyclin-like" evidence="4">
    <location>
        <begin position="143"/>
        <end position="224"/>
    </location>
</feature>
<dbReference type="GO" id="GO:0003743">
    <property type="term" value="F:translation initiation factor activity"/>
    <property type="evidence" value="ECO:0007669"/>
    <property type="project" value="UniProtKB-KW"/>
</dbReference>
<keyword evidence="3" id="KW-0804">Transcription</keyword>
<feature type="domain" description="Cyclin-like" evidence="4">
    <location>
        <begin position="237"/>
        <end position="318"/>
    </location>
</feature>
<dbReference type="PANTHER" id="PTHR11618:SF13">
    <property type="entry name" value="TRANSCRIPTION INITIATION FACTOR IIB"/>
    <property type="match status" value="1"/>
</dbReference>
<accession>M0I1W0</accession>
<dbReference type="Pfam" id="PF00382">
    <property type="entry name" value="TFIIB"/>
    <property type="match status" value="2"/>
</dbReference>
<sequence>MANQAISRPTTMSLREIYERSFDESCGKSIDASECPECDGRLTTDGGETACEGCGLIVDQYYFDHTHGPRVFDEDPHSVPRTGGQITPARHDRGVSAEIGYNRDANGQTVSAKKRRQLHRLRREHRRARFETKAERNLATALSEISRMGSALDLPWNLIEEASQLYRRAQDADLIRGRSVEMIAAGSLYATCRRRGLPRPRDEIASVARCSCAQVQTGYRALNSELGIDAQVVTARTYVTRLGSDSGLSSQVQSRAYELATSADEEGITNGRNPAGVAAACLYLAGSEFDVGPTQTALAALADVSVPTLRARYVELTALA</sequence>
<evidence type="ECO:0000259" key="4">
    <source>
        <dbReference type="SMART" id="SM00385"/>
    </source>
</evidence>
<dbReference type="Proteomes" id="UP000011508">
    <property type="component" value="Unassembled WGS sequence"/>
</dbReference>
<dbReference type="InterPro" id="IPR036915">
    <property type="entry name" value="Cyclin-like_sf"/>
</dbReference>
<dbReference type="SUPFAM" id="SSF47954">
    <property type="entry name" value="Cyclin-like"/>
    <property type="match status" value="2"/>
</dbReference>
<dbReference type="EMBL" id="AOLM01000024">
    <property type="protein sequence ID" value="ELZ89988.1"/>
    <property type="molecule type" value="Genomic_DNA"/>
</dbReference>
<keyword evidence="5" id="KW-0648">Protein biosynthesis</keyword>
<proteinExistence type="predicted"/>
<dbReference type="GO" id="GO:0017025">
    <property type="term" value="F:TBP-class protein binding"/>
    <property type="evidence" value="ECO:0007669"/>
    <property type="project" value="InterPro"/>
</dbReference>
<dbReference type="InterPro" id="IPR013763">
    <property type="entry name" value="Cyclin-like_dom"/>
</dbReference>
<dbReference type="SMART" id="SM00385">
    <property type="entry name" value="CYCLIN"/>
    <property type="match status" value="2"/>
</dbReference>